<dbReference type="Proteomes" id="UP000824081">
    <property type="component" value="Unassembled WGS sequence"/>
</dbReference>
<protein>
    <submittedName>
        <fullName evidence="2">Uncharacterized protein</fullName>
    </submittedName>
</protein>
<dbReference type="EMBL" id="DVMZ01000106">
    <property type="protein sequence ID" value="HIU59266.1"/>
    <property type="molecule type" value="Genomic_DNA"/>
</dbReference>
<feature type="compositionally biased region" description="Basic and acidic residues" evidence="1">
    <location>
        <begin position="38"/>
        <end position="60"/>
    </location>
</feature>
<evidence type="ECO:0000313" key="2">
    <source>
        <dbReference type="EMBL" id="HIU59266.1"/>
    </source>
</evidence>
<feature type="region of interest" description="Disordered" evidence="1">
    <location>
        <begin position="30"/>
        <end position="60"/>
    </location>
</feature>
<proteinExistence type="predicted"/>
<reference evidence="2" key="1">
    <citation type="submission" date="2020-10" db="EMBL/GenBank/DDBJ databases">
        <authorList>
            <person name="Gilroy R."/>
        </authorList>
    </citation>
    <scope>NUCLEOTIDE SEQUENCE</scope>
    <source>
        <strain evidence="2">11687</strain>
    </source>
</reference>
<name>A0A9D1MFG8_9FIRM</name>
<organism evidence="2 3">
    <name type="scientific">Candidatus Scatosoma pullistercoris</name>
    <dbReference type="NCBI Taxonomy" id="2840934"/>
    <lineage>
        <taxon>Bacteria</taxon>
        <taxon>Bacillati</taxon>
        <taxon>Bacillota</taxon>
        <taxon>Clostridia</taxon>
        <taxon>Candidatus Scatosoma</taxon>
    </lineage>
</organism>
<accession>A0A9D1MFG8</accession>
<sequence length="60" mass="6994">MTIHHDKLAYGKLAASREDLSEERILEMLGELEEYGDEDRSAGAESDRKEERKRKTENKK</sequence>
<reference evidence="2" key="2">
    <citation type="journal article" date="2021" name="PeerJ">
        <title>Extensive microbial diversity within the chicken gut microbiome revealed by metagenomics and culture.</title>
        <authorList>
            <person name="Gilroy R."/>
            <person name="Ravi A."/>
            <person name="Getino M."/>
            <person name="Pursley I."/>
            <person name="Horton D.L."/>
            <person name="Alikhan N.F."/>
            <person name="Baker D."/>
            <person name="Gharbi K."/>
            <person name="Hall N."/>
            <person name="Watson M."/>
            <person name="Adriaenssens E.M."/>
            <person name="Foster-Nyarko E."/>
            <person name="Jarju S."/>
            <person name="Secka A."/>
            <person name="Antonio M."/>
            <person name="Oren A."/>
            <person name="Chaudhuri R.R."/>
            <person name="La Ragione R."/>
            <person name="Hildebrand F."/>
            <person name="Pallen M.J."/>
        </authorList>
    </citation>
    <scope>NUCLEOTIDE SEQUENCE</scope>
    <source>
        <strain evidence="2">11687</strain>
    </source>
</reference>
<evidence type="ECO:0000256" key="1">
    <source>
        <dbReference type="SAM" id="MobiDB-lite"/>
    </source>
</evidence>
<dbReference type="AlphaFoldDB" id="A0A9D1MFG8"/>
<evidence type="ECO:0000313" key="3">
    <source>
        <dbReference type="Proteomes" id="UP000824081"/>
    </source>
</evidence>
<comment type="caution">
    <text evidence="2">The sequence shown here is derived from an EMBL/GenBank/DDBJ whole genome shotgun (WGS) entry which is preliminary data.</text>
</comment>
<gene>
    <name evidence="2" type="ORF">IAC57_04090</name>
</gene>